<dbReference type="VEuPathDB" id="FungiDB:CHGG_06213"/>
<dbReference type="RefSeq" id="XP_001222308.1">
    <property type="nucleotide sequence ID" value="XM_001222307.1"/>
</dbReference>
<evidence type="ECO:0000313" key="3">
    <source>
        <dbReference type="Proteomes" id="UP000001056"/>
    </source>
</evidence>
<dbReference type="EMBL" id="CH408031">
    <property type="protein sequence ID" value="EAQ89594.1"/>
    <property type="molecule type" value="Genomic_DNA"/>
</dbReference>
<dbReference type="AlphaFoldDB" id="Q2H552"/>
<keyword evidence="3" id="KW-1185">Reference proteome</keyword>
<evidence type="ECO:0000256" key="1">
    <source>
        <dbReference type="SAM" id="MobiDB-lite"/>
    </source>
</evidence>
<sequence>MPLHSDLSTHKTTKLARLYLAADERADQDNGRCMIQGQDGYKWGISEKEQNTSSNWLKYGNPAFFEDIHGLKNWAAVFLRQRSLGHGVHCPAHDRFNKRRKTRGRRPRQGPQSPTPTELAASVVAQWVNYKWKIGGKDRGSNTKEVVELAWQARWEQQRASQQSTTRQRVLNRRIADEDPPALLFTDKALMRHEGLTKAQSSLLSQARIGDIGLRDYLFRVKVPEVRTPYCECGRGRETVEHLVVWCPDPPLQRPWDGREIRSHRDLQTVLRGSRCPEQKIC</sequence>
<dbReference type="InParanoid" id="Q2H552"/>
<gene>
    <name evidence="2" type="ORF">CHGG_06213</name>
</gene>
<reference evidence="3" key="1">
    <citation type="journal article" date="2015" name="Genome Announc.">
        <title>Draft genome sequence of the cellulolytic fungus Chaetomium globosum.</title>
        <authorList>
            <person name="Cuomo C.A."/>
            <person name="Untereiner W.A."/>
            <person name="Ma L.-J."/>
            <person name="Grabherr M."/>
            <person name="Birren B.W."/>
        </authorList>
    </citation>
    <scope>NUCLEOTIDE SEQUENCE [LARGE SCALE GENOMIC DNA]</scope>
    <source>
        <strain evidence="3">ATCC 6205 / CBS 148.51 / DSM 1962 / NBRC 6347 / NRRL 1970</strain>
    </source>
</reference>
<dbReference type="GeneID" id="4390396"/>
<evidence type="ECO:0000313" key="2">
    <source>
        <dbReference type="EMBL" id="EAQ89594.1"/>
    </source>
</evidence>
<feature type="compositionally biased region" description="Basic residues" evidence="1">
    <location>
        <begin position="96"/>
        <end position="108"/>
    </location>
</feature>
<protein>
    <submittedName>
        <fullName evidence="2">Uncharacterized protein</fullName>
    </submittedName>
</protein>
<name>Q2H552_CHAGB</name>
<dbReference type="OrthoDB" id="5082906at2759"/>
<proteinExistence type="predicted"/>
<accession>Q2H552</accession>
<feature type="region of interest" description="Disordered" evidence="1">
    <location>
        <begin position="90"/>
        <end position="118"/>
    </location>
</feature>
<dbReference type="Proteomes" id="UP000001056">
    <property type="component" value="Unassembled WGS sequence"/>
</dbReference>
<dbReference type="HOGENOM" id="CLU_986958_0_0_1"/>
<organism evidence="2 3">
    <name type="scientific">Chaetomium globosum (strain ATCC 6205 / CBS 148.51 / DSM 1962 / NBRC 6347 / NRRL 1970)</name>
    <name type="common">Soil fungus</name>
    <dbReference type="NCBI Taxonomy" id="306901"/>
    <lineage>
        <taxon>Eukaryota</taxon>
        <taxon>Fungi</taxon>
        <taxon>Dikarya</taxon>
        <taxon>Ascomycota</taxon>
        <taxon>Pezizomycotina</taxon>
        <taxon>Sordariomycetes</taxon>
        <taxon>Sordariomycetidae</taxon>
        <taxon>Sordariales</taxon>
        <taxon>Chaetomiaceae</taxon>
        <taxon>Chaetomium</taxon>
    </lineage>
</organism>